<name>A0A2A9EN05_9MICO</name>
<protein>
    <submittedName>
        <fullName evidence="1">Methyltransferase family protein</fullName>
    </submittedName>
</protein>
<dbReference type="CDD" id="cd02440">
    <property type="entry name" value="AdoMet_MTases"/>
    <property type="match status" value="1"/>
</dbReference>
<dbReference type="GO" id="GO:0008168">
    <property type="term" value="F:methyltransferase activity"/>
    <property type="evidence" value="ECO:0007669"/>
    <property type="project" value="UniProtKB-KW"/>
</dbReference>
<comment type="caution">
    <text evidence="1">The sequence shown here is derived from an EMBL/GenBank/DDBJ whole genome shotgun (WGS) entry which is preliminary data.</text>
</comment>
<dbReference type="AlphaFoldDB" id="A0A2A9EN05"/>
<dbReference type="PANTHER" id="PTHR43861">
    <property type="entry name" value="TRANS-ACONITATE 2-METHYLTRANSFERASE-RELATED"/>
    <property type="match status" value="1"/>
</dbReference>
<dbReference type="InterPro" id="IPR036388">
    <property type="entry name" value="WH-like_DNA-bd_sf"/>
</dbReference>
<dbReference type="RefSeq" id="WP_211287172.1">
    <property type="nucleotide sequence ID" value="NZ_PDJI01000004.1"/>
</dbReference>
<reference evidence="1 2" key="1">
    <citation type="submission" date="2017-10" db="EMBL/GenBank/DDBJ databases">
        <title>Sequencing the genomes of 1000 actinobacteria strains.</title>
        <authorList>
            <person name="Klenk H.-P."/>
        </authorList>
    </citation>
    <scope>NUCLEOTIDE SEQUENCE [LARGE SCALE GENOMIC DNA]</scope>
    <source>
        <strain evidence="1 2">DSM 21838</strain>
    </source>
</reference>
<dbReference type="SUPFAM" id="SSF53335">
    <property type="entry name" value="S-adenosyl-L-methionine-dependent methyltransferases"/>
    <property type="match status" value="1"/>
</dbReference>
<gene>
    <name evidence="1" type="ORF">ATJ97_2136</name>
</gene>
<dbReference type="GO" id="GO:0032259">
    <property type="term" value="P:methylation"/>
    <property type="evidence" value="ECO:0007669"/>
    <property type="project" value="UniProtKB-KW"/>
</dbReference>
<keyword evidence="2" id="KW-1185">Reference proteome</keyword>
<dbReference type="EMBL" id="PDJI01000004">
    <property type="protein sequence ID" value="PFG39625.1"/>
    <property type="molecule type" value="Genomic_DNA"/>
</dbReference>
<accession>A0A2A9EN05</accession>
<dbReference type="Gene3D" id="3.40.50.150">
    <property type="entry name" value="Vaccinia Virus protein VP39"/>
    <property type="match status" value="1"/>
</dbReference>
<organism evidence="1 2">
    <name type="scientific">Georgenia soli</name>
    <dbReference type="NCBI Taxonomy" id="638953"/>
    <lineage>
        <taxon>Bacteria</taxon>
        <taxon>Bacillati</taxon>
        <taxon>Actinomycetota</taxon>
        <taxon>Actinomycetes</taxon>
        <taxon>Micrococcales</taxon>
        <taxon>Bogoriellaceae</taxon>
        <taxon>Georgenia</taxon>
    </lineage>
</organism>
<keyword evidence="1" id="KW-0489">Methyltransferase</keyword>
<dbReference type="Proteomes" id="UP000222106">
    <property type="component" value="Unassembled WGS sequence"/>
</dbReference>
<evidence type="ECO:0000313" key="2">
    <source>
        <dbReference type="Proteomes" id="UP000222106"/>
    </source>
</evidence>
<dbReference type="PANTHER" id="PTHR43861:SF1">
    <property type="entry name" value="TRANS-ACONITATE 2-METHYLTRANSFERASE"/>
    <property type="match status" value="1"/>
</dbReference>
<sequence>MLVSPKSLVKIARSGNALERLRAVRDGQAAIRVAAVGGALSTGVLHALRHPRTTADLAQEIGARDVELLEAFLRALTAAGLVRSTDGVHRLTSRSRAVLGDDVVRAAYEGFSDFHTGLYRDLPGQLAGGRAREDVTRRGDVIARLSRAMEPLVHDALAREVRESGARRVLDVGCGDGSHLVHMLAAAPEAHGVGIEIDPAAAALAIHALAGAGVADRGRVLTADVREVAAEGAEALGGPVDLALVANVVYYLPAEERTELLRAVGALLAPGGRLVVVSTMAEDSAFSRHFDLLLRAQDGEMSLPRPDEVASQLTDAGLDVTGIQRLAPGDPLYAVTAQRARPEAPGT</sequence>
<evidence type="ECO:0000313" key="1">
    <source>
        <dbReference type="EMBL" id="PFG39625.1"/>
    </source>
</evidence>
<dbReference type="InterPro" id="IPR029063">
    <property type="entry name" value="SAM-dependent_MTases_sf"/>
</dbReference>
<dbReference type="Pfam" id="PF13489">
    <property type="entry name" value="Methyltransf_23"/>
    <property type="match status" value="1"/>
</dbReference>
<dbReference type="Gene3D" id="1.10.10.10">
    <property type="entry name" value="Winged helix-like DNA-binding domain superfamily/Winged helix DNA-binding domain"/>
    <property type="match status" value="1"/>
</dbReference>
<proteinExistence type="predicted"/>
<keyword evidence="1" id="KW-0808">Transferase</keyword>